<accession>A0A143HGS8</accession>
<dbReference type="OrthoDB" id="2933732at2"/>
<dbReference type="Proteomes" id="UP000076021">
    <property type="component" value="Chromosome"/>
</dbReference>
<sequence length="61" mass="7271">MDTLSDKLLVQAYKDAKRNNLNPEFIRILEEEIHHRVLRKVLSNSQGRDMLFDEESLMEIQ</sequence>
<name>A0A143HGS8_9BACL</name>
<reference evidence="2" key="2">
    <citation type="submission" date="2016-03" db="EMBL/GenBank/DDBJ databases">
        <authorList>
            <person name="Ploux O."/>
        </authorList>
    </citation>
    <scope>NUCLEOTIDE SEQUENCE [LARGE SCALE GENOMIC DNA]</scope>
    <source>
        <strain evidence="2">PP9</strain>
    </source>
</reference>
<gene>
    <name evidence="1" type="ORF">ATY39_16975</name>
</gene>
<evidence type="ECO:0000313" key="1">
    <source>
        <dbReference type="EMBL" id="AMX00925.1"/>
    </source>
</evidence>
<proteinExistence type="predicted"/>
<dbReference type="SUPFAM" id="SSF100985">
    <property type="entry name" value="Sporulation inhibitor Sda"/>
    <property type="match status" value="1"/>
</dbReference>
<dbReference type="RefSeq" id="WP_066791768.1">
    <property type="nucleotide sequence ID" value="NZ_BJVD01000002.1"/>
</dbReference>
<dbReference type="InterPro" id="IPR036916">
    <property type="entry name" value="Sda_sf"/>
</dbReference>
<organism evidence="1 2">
    <name type="scientific">Rummeliibacillus stabekisii</name>
    <dbReference type="NCBI Taxonomy" id="241244"/>
    <lineage>
        <taxon>Bacteria</taxon>
        <taxon>Bacillati</taxon>
        <taxon>Bacillota</taxon>
        <taxon>Bacilli</taxon>
        <taxon>Bacillales</taxon>
        <taxon>Caryophanaceae</taxon>
        <taxon>Rummeliibacillus</taxon>
    </lineage>
</organism>
<dbReference type="Gene3D" id="1.10.287.1100">
    <property type="entry name" value="Sporulation inhibitor A"/>
    <property type="match status" value="1"/>
</dbReference>
<protein>
    <submittedName>
        <fullName evidence="1">Uncharacterized protein</fullName>
    </submittedName>
</protein>
<dbReference type="InterPro" id="IPR015064">
    <property type="entry name" value="Sda"/>
</dbReference>
<dbReference type="Pfam" id="PF08970">
    <property type="entry name" value="Sda"/>
    <property type="match status" value="1"/>
</dbReference>
<dbReference type="KEGG" id="rst:ATY39_16975"/>
<evidence type="ECO:0000313" key="2">
    <source>
        <dbReference type="Proteomes" id="UP000076021"/>
    </source>
</evidence>
<keyword evidence="2" id="KW-1185">Reference proteome</keyword>
<dbReference type="EMBL" id="CP014806">
    <property type="protein sequence ID" value="AMX00925.1"/>
    <property type="molecule type" value="Genomic_DNA"/>
</dbReference>
<dbReference type="AlphaFoldDB" id="A0A143HGS8"/>
<reference evidence="1 2" key="1">
    <citation type="journal article" date="2016" name="Genome Announc.">
        <title>Whole-Genome Sequence of Rummeliibacillus stabekisii Strain PP9 Isolated from Antarctic Soil.</title>
        <authorList>
            <person name="da Mota F.F."/>
            <person name="Vollu R.E."/>
            <person name="Jurelevicius D."/>
            <person name="Seldin L."/>
        </authorList>
    </citation>
    <scope>NUCLEOTIDE SEQUENCE [LARGE SCALE GENOMIC DNA]</scope>
    <source>
        <strain evidence="1 2">PP9</strain>
    </source>
</reference>